<accession>A0ABW1YQN1</accession>
<evidence type="ECO:0000313" key="16">
    <source>
        <dbReference type="Proteomes" id="UP001596425"/>
    </source>
</evidence>
<keyword evidence="7 12" id="KW-0067">ATP-binding</keyword>
<evidence type="ECO:0000256" key="12">
    <source>
        <dbReference type="HAMAP-Rule" id="MF_00741"/>
    </source>
</evidence>
<comment type="similarity">
    <text evidence="2 12">Belongs to the AIR synthase family.</text>
</comment>
<dbReference type="Gene3D" id="3.90.650.10">
    <property type="entry name" value="PurM-like C-terminal domain"/>
    <property type="match status" value="1"/>
</dbReference>
<evidence type="ECO:0000256" key="7">
    <source>
        <dbReference type="ARBA" id="ARBA00022840"/>
    </source>
</evidence>
<dbReference type="InterPro" id="IPR036921">
    <property type="entry name" value="PurM-like_N_sf"/>
</dbReference>
<feature type="domain" description="PurM-like C-terminal" evidence="14">
    <location>
        <begin position="182"/>
        <end position="341"/>
    </location>
</feature>
<keyword evidence="16" id="KW-1185">Reference proteome</keyword>
<keyword evidence="12" id="KW-0963">Cytoplasm</keyword>
<protein>
    <recommendedName>
        <fullName evidence="4 12">Phosphoribosylformylglycinamidine cyclo-ligase</fullName>
        <ecNumber evidence="3 12">6.3.3.1</ecNumber>
    </recommendedName>
    <alternativeName>
        <fullName evidence="9 12">AIR synthase</fullName>
    </alternativeName>
    <alternativeName>
        <fullName evidence="10 12">AIRS</fullName>
    </alternativeName>
    <alternativeName>
        <fullName evidence="8 12">Phosphoribosyl-aminoimidazole synthetase</fullName>
    </alternativeName>
</protein>
<evidence type="ECO:0000256" key="2">
    <source>
        <dbReference type="ARBA" id="ARBA00010280"/>
    </source>
</evidence>
<dbReference type="GO" id="GO:0004641">
    <property type="term" value="F:phosphoribosylformylglycinamidine cyclo-ligase activity"/>
    <property type="evidence" value="ECO:0007669"/>
    <property type="project" value="UniProtKB-EC"/>
</dbReference>
<dbReference type="Pfam" id="PF02769">
    <property type="entry name" value="AIRS_C"/>
    <property type="match status" value="1"/>
</dbReference>
<sequence>MSDSKPQSPKKSLSYKDAGVDIDAGNALVDRIKHVAKRTARPEVMGGLGGFGALCELPSGYKEPVLVSGTDGVGTKLRLAMDLGIHDSIGIDLVAMCVNDLVVAGAEPLFFLDYYATGKLNVDIAAEVVSGIGQGCEQAGCALVGGETAEMPGMYEGDDYDLAGFCVGVVEKSEIIDGSKVQAGDVLIGLGASGPHSNGYSLIRKVLEISGADLQQAMGDKALAQALMAPTRIYVKNLLQLMKSSQVNALSHITGGGLLENLPRVLPEGACARIDVSSWEMPPVFRWLRDAGNIDAREMYRTFNCGVGMVICVPAGAADAALETLRQLGEDAFVIGSIETATEGSDPVELAGL</sequence>
<evidence type="ECO:0000259" key="13">
    <source>
        <dbReference type="Pfam" id="PF00586"/>
    </source>
</evidence>
<evidence type="ECO:0000256" key="3">
    <source>
        <dbReference type="ARBA" id="ARBA00013047"/>
    </source>
</evidence>
<dbReference type="EMBL" id="JBHSVR010000001">
    <property type="protein sequence ID" value="MFC6635088.1"/>
    <property type="molecule type" value="Genomic_DNA"/>
</dbReference>
<evidence type="ECO:0000259" key="14">
    <source>
        <dbReference type="Pfam" id="PF02769"/>
    </source>
</evidence>
<evidence type="ECO:0000313" key="15">
    <source>
        <dbReference type="EMBL" id="MFC6635088.1"/>
    </source>
</evidence>
<comment type="catalytic activity">
    <reaction evidence="11 12">
        <text>2-formamido-N(1)-(5-O-phospho-beta-D-ribosyl)acetamidine + ATP = 5-amino-1-(5-phospho-beta-D-ribosyl)imidazole + ADP + phosphate + H(+)</text>
        <dbReference type="Rhea" id="RHEA:23032"/>
        <dbReference type="ChEBI" id="CHEBI:15378"/>
        <dbReference type="ChEBI" id="CHEBI:30616"/>
        <dbReference type="ChEBI" id="CHEBI:43474"/>
        <dbReference type="ChEBI" id="CHEBI:137981"/>
        <dbReference type="ChEBI" id="CHEBI:147287"/>
        <dbReference type="ChEBI" id="CHEBI:456216"/>
        <dbReference type="EC" id="6.3.3.1"/>
    </reaction>
</comment>
<dbReference type="Gene3D" id="3.30.1330.10">
    <property type="entry name" value="PurM-like, N-terminal domain"/>
    <property type="match status" value="1"/>
</dbReference>
<evidence type="ECO:0000256" key="1">
    <source>
        <dbReference type="ARBA" id="ARBA00004686"/>
    </source>
</evidence>
<proteinExistence type="inferred from homology"/>
<dbReference type="InterPro" id="IPR004733">
    <property type="entry name" value="PurM_cligase"/>
</dbReference>
<evidence type="ECO:0000256" key="11">
    <source>
        <dbReference type="ARBA" id="ARBA00049057"/>
    </source>
</evidence>
<dbReference type="CDD" id="cd02196">
    <property type="entry name" value="PurM"/>
    <property type="match status" value="1"/>
</dbReference>
<dbReference type="SUPFAM" id="SSF55326">
    <property type="entry name" value="PurM N-terminal domain-like"/>
    <property type="match status" value="1"/>
</dbReference>
<dbReference type="RefSeq" id="WP_193193266.1">
    <property type="nucleotide sequence ID" value="NZ_JACZFR010000042.1"/>
</dbReference>
<reference evidence="16" key="1">
    <citation type="journal article" date="2019" name="Int. J. Syst. Evol. Microbiol.">
        <title>The Global Catalogue of Microorganisms (GCM) 10K type strain sequencing project: providing services to taxonomists for standard genome sequencing and annotation.</title>
        <authorList>
            <consortium name="The Broad Institute Genomics Platform"/>
            <consortium name="The Broad Institute Genome Sequencing Center for Infectious Disease"/>
            <person name="Wu L."/>
            <person name="Ma J."/>
        </authorList>
    </citation>
    <scope>NUCLEOTIDE SEQUENCE [LARGE SCALE GENOMIC DNA]</scope>
    <source>
        <strain evidence="16">CGMCC 1.13718</strain>
    </source>
</reference>
<evidence type="ECO:0000256" key="5">
    <source>
        <dbReference type="ARBA" id="ARBA00022598"/>
    </source>
</evidence>
<evidence type="ECO:0000256" key="10">
    <source>
        <dbReference type="ARBA" id="ARBA00033093"/>
    </source>
</evidence>
<name>A0ABW1YQN1_9GAMM</name>
<dbReference type="InterPro" id="IPR016188">
    <property type="entry name" value="PurM-like_N"/>
</dbReference>
<dbReference type="PANTHER" id="PTHR10520">
    <property type="entry name" value="TRIFUNCTIONAL PURINE BIOSYNTHETIC PROTEIN ADENOSINE-3-RELATED"/>
    <property type="match status" value="1"/>
</dbReference>
<evidence type="ECO:0000256" key="9">
    <source>
        <dbReference type="ARBA" id="ARBA00032931"/>
    </source>
</evidence>
<comment type="caution">
    <text evidence="15">The sequence shown here is derived from an EMBL/GenBank/DDBJ whole genome shotgun (WGS) entry which is preliminary data.</text>
</comment>
<evidence type="ECO:0000256" key="8">
    <source>
        <dbReference type="ARBA" id="ARBA00031908"/>
    </source>
</evidence>
<dbReference type="InterPro" id="IPR036676">
    <property type="entry name" value="PurM-like_C_sf"/>
</dbReference>
<dbReference type="Proteomes" id="UP001596425">
    <property type="component" value="Unassembled WGS sequence"/>
</dbReference>
<dbReference type="SUPFAM" id="SSF56042">
    <property type="entry name" value="PurM C-terminal domain-like"/>
    <property type="match status" value="1"/>
</dbReference>
<keyword evidence="5 12" id="KW-0436">Ligase</keyword>
<keyword evidence="6 12" id="KW-0547">Nucleotide-binding</keyword>
<gene>
    <name evidence="12 15" type="primary">purM</name>
    <name evidence="15" type="ORF">ACFQBM_17500</name>
</gene>
<evidence type="ECO:0000256" key="4">
    <source>
        <dbReference type="ARBA" id="ARBA00020367"/>
    </source>
</evidence>
<keyword evidence="12" id="KW-0658">Purine biosynthesis</keyword>
<dbReference type="NCBIfam" id="TIGR00878">
    <property type="entry name" value="purM"/>
    <property type="match status" value="1"/>
</dbReference>
<dbReference type="HAMAP" id="MF_00741">
    <property type="entry name" value="AIRS"/>
    <property type="match status" value="1"/>
</dbReference>
<dbReference type="PANTHER" id="PTHR10520:SF12">
    <property type="entry name" value="TRIFUNCTIONAL PURINE BIOSYNTHETIC PROTEIN ADENOSINE-3"/>
    <property type="match status" value="1"/>
</dbReference>
<dbReference type="EC" id="6.3.3.1" evidence="3 12"/>
<dbReference type="InterPro" id="IPR010918">
    <property type="entry name" value="PurM-like_C_dom"/>
</dbReference>
<comment type="subcellular location">
    <subcellularLocation>
        <location evidence="12">Cytoplasm</location>
    </subcellularLocation>
</comment>
<evidence type="ECO:0000256" key="6">
    <source>
        <dbReference type="ARBA" id="ARBA00022741"/>
    </source>
</evidence>
<organism evidence="15 16">
    <name type="scientific">Microbulbifer taiwanensis</name>
    <dbReference type="NCBI Taxonomy" id="986746"/>
    <lineage>
        <taxon>Bacteria</taxon>
        <taxon>Pseudomonadati</taxon>
        <taxon>Pseudomonadota</taxon>
        <taxon>Gammaproteobacteria</taxon>
        <taxon>Cellvibrionales</taxon>
        <taxon>Microbulbiferaceae</taxon>
        <taxon>Microbulbifer</taxon>
    </lineage>
</organism>
<comment type="pathway">
    <text evidence="1 12">Purine metabolism; IMP biosynthesis via de novo pathway; 5-amino-1-(5-phospho-D-ribosyl)imidazole from N(2)-formyl-N(1)-(5-phospho-D-ribosyl)glycinamide: step 2/2.</text>
</comment>
<feature type="domain" description="PurM-like N-terminal" evidence="13">
    <location>
        <begin position="65"/>
        <end position="170"/>
    </location>
</feature>
<dbReference type="Pfam" id="PF00586">
    <property type="entry name" value="AIRS"/>
    <property type="match status" value="1"/>
</dbReference>